<dbReference type="AlphaFoldDB" id="A0A2V5KTH4"/>
<dbReference type="CDD" id="cd04179">
    <property type="entry name" value="DPM_DPG-synthase_like"/>
    <property type="match status" value="1"/>
</dbReference>
<evidence type="ECO:0000256" key="5">
    <source>
        <dbReference type="ARBA" id="ARBA00022842"/>
    </source>
</evidence>
<comment type="catalytic activity">
    <reaction evidence="8">
        <text>(2R)-3-phosphoglycerate + UDP-alpha-D-glucose = (2R)-2-O-(alpha-D-glucopyranosyl)-3-phospho-glycerate + UDP + H(+)</text>
        <dbReference type="Rhea" id="RHEA:31319"/>
        <dbReference type="ChEBI" id="CHEBI:15378"/>
        <dbReference type="ChEBI" id="CHEBI:58223"/>
        <dbReference type="ChEBI" id="CHEBI:58272"/>
        <dbReference type="ChEBI" id="CHEBI:58885"/>
        <dbReference type="ChEBI" id="CHEBI:62600"/>
        <dbReference type="EC" id="2.4.1.266"/>
    </reaction>
    <physiologicalReaction direction="left-to-right" evidence="8">
        <dbReference type="Rhea" id="RHEA:31320"/>
    </physiologicalReaction>
</comment>
<gene>
    <name evidence="11" type="ORF">DLM86_10880</name>
</gene>
<dbReference type="GO" id="GO:0016757">
    <property type="term" value="F:glycosyltransferase activity"/>
    <property type="evidence" value="ECO:0007669"/>
    <property type="project" value="UniProtKB-KW"/>
</dbReference>
<evidence type="ECO:0000256" key="6">
    <source>
        <dbReference type="ARBA" id="ARBA00039022"/>
    </source>
</evidence>
<sequence>MSGLSVSIVVPAWNEERSIGATLEALHRIRADAGGAPLWSELIVVDDGSDDRTAEEAAPWATVVVEHDRRMGKGAAMRTGWSRAKGDVVLFADADLEHSAVYLAGLLDPIRSGEADMTIARFSAPAANGGFGLVKTFARGGIYRLTGLRLEAPLSGQRAIRSELLGRMNRLPEGFGIEVGMTIDAARMGFRIAEVPLPLSHRETGRTVRGFVHRGGQLLAIGRTMLSRLRRTAP</sequence>
<organism evidence="11 12">
    <name type="scientific">Paenibacillus flagellatus</name>
    <dbReference type="NCBI Taxonomy" id="2211139"/>
    <lineage>
        <taxon>Bacteria</taxon>
        <taxon>Bacillati</taxon>
        <taxon>Bacillota</taxon>
        <taxon>Bacilli</taxon>
        <taxon>Bacillales</taxon>
        <taxon>Paenibacillaceae</taxon>
        <taxon>Paenibacillus</taxon>
    </lineage>
</organism>
<dbReference type="SUPFAM" id="SSF53448">
    <property type="entry name" value="Nucleotide-diphospho-sugar transferases"/>
    <property type="match status" value="1"/>
</dbReference>
<dbReference type="InterPro" id="IPR029044">
    <property type="entry name" value="Nucleotide-diphossugar_trans"/>
</dbReference>
<evidence type="ECO:0000313" key="12">
    <source>
        <dbReference type="Proteomes" id="UP000247476"/>
    </source>
</evidence>
<keyword evidence="4" id="KW-0808">Transferase</keyword>
<dbReference type="PANTHER" id="PTHR48090">
    <property type="entry name" value="UNDECAPRENYL-PHOSPHATE 4-DEOXY-4-FORMAMIDO-L-ARABINOSE TRANSFERASE-RELATED"/>
    <property type="match status" value="1"/>
</dbReference>
<keyword evidence="5" id="KW-0460">Magnesium</keyword>
<evidence type="ECO:0000313" key="11">
    <source>
        <dbReference type="EMBL" id="PYI55037.1"/>
    </source>
</evidence>
<comment type="similarity">
    <text evidence="2">Belongs to the glycosyltransferase 2 family.</text>
</comment>
<comment type="caution">
    <text evidence="11">The sequence shown here is derived from an EMBL/GenBank/DDBJ whole genome shotgun (WGS) entry which is preliminary data.</text>
</comment>
<dbReference type="InterPro" id="IPR001173">
    <property type="entry name" value="Glyco_trans_2-like"/>
</dbReference>
<evidence type="ECO:0000256" key="4">
    <source>
        <dbReference type="ARBA" id="ARBA00022679"/>
    </source>
</evidence>
<reference evidence="11 12" key="1">
    <citation type="submission" date="2018-05" db="EMBL/GenBank/DDBJ databases">
        <title>Paenibacillus flagellatus sp. nov., isolated from selenium mineral soil.</title>
        <authorList>
            <person name="Dai X."/>
        </authorList>
    </citation>
    <scope>NUCLEOTIDE SEQUENCE [LARGE SCALE GENOMIC DNA]</scope>
    <source>
        <strain evidence="11 12">DXL2</strain>
    </source>
</reference>
<evidence type="ECO:0000256" key="3">
    <source>
        <dbReference type="ARBA" id="ARBA00022676"/>
    </source>
</evidence>
<keyword evidence="3" id="KW-0328">Glycosyltransferase</keyword>
<dbReference type="Proteomes" id="UP000247476">
    <property type="component" value="Unassembled WGS sequence"/>
</dbReference>
<dbReference type="RefSeq" id="WP_110840031.1">
    <property type="nucleotide sequence ID" value="NZ_QJVJ01000004.1"/>
</dbReference>
<dbReference type="Pfam" id="PF00535">
    <property type="entry name" value="Glycos_transf_2"/>
    <property type="match status" value="1"/>
</dbReference>
<name>A0A2V5KTH4_9BACL</name>
<dbReference type="OrthoDB" id="396512at2"/>
<keyword evidence="12" id="KW-1185">Reference proteome</keyword>
<accession>A0A2V5KTH4</accession>
<dbReference type="Gene3D" id="3.90.550.10">
    <property type="entry name" value="Spore Coat Polysaccharide Biosynthesis Protein SpsA, Chain A"/>
    <property type="match status" value="1"/>
</dbReference>
<evidence type="ECO:0000259" key="10">
    <source>
        <dbReference type="Pfam" id="PF00535"/>
    </source>
</evidence>
<protein>
    <recommendedName>
        <fullName evidence="7">Glucosyl-3-phosphoglycerate synthase</fullName>
        <ecNumber evidence="6">2.4.1.266</ecNumber>
    </recommendedName>
</protein>
<comment type="catalytic activity">
    <reaction evidence="9">
        <text>an NDP-alpha-D-glucose + (2R)-3-phosphoglycerate = (2R)-2-O-(alpha-D-glucopyranosyl)-3-phospho-glycerate + a ribonucleoside 5'-diphosphate + H(+)</text>
        <dbReference type="Rhea" id="RHEA:47244"/>
        <dbReference type="ChEBI" id="CHEBI:15378"/>
        <dbReference type="ChEBI" id="CHEBI:57930"/>
        <dbReference type="ChEBI" id="CHEBI:58272"/>
        <dbReference type="ChEBI" id="CHEBI:62600"/>
        <dbReference type="ChEBI" id="CHEBI:76533"/>
        <dbReference type="EC" id="2.4.1.266"/>
    </reaction>
    <physiologicalReaction direction="left-to-right" evidence="9">
        <dbReference type="Rhea" id="RHEA:47245"/>
    </physiologicalReaction>
</comment>
<dbReference type="InterPro" id="IPR050256">
    <property type="entry name" value="Glycosyltransferase_2"/>
</dbReference>
<evidence type="ECO:0000256" key="7">
    <source>
        <dbReference type="ARBA" id="ARBA00040894"/>
    </source>
</evidence>
<dbReference type="EMBL" id="QJVJ01000004">
    <property type="protein sequence ID" value="PYI55037.1"/>
    <property type="molecule type" value="Genomic_DNA"/>
</dbReference>
<evidence type="ECO:0000256" key="2">
    <source>
        <dbReference type="ARBA" id="ARBA00006739"/>
    </source>
</evidence>
<evidence type="ECO:0000256" key="1">
    <source>
        <dbReference type="ARBA" id="ARBA00001946"/>
    </source>
</evidence>
<proteinExistence type="inferred from homology"/>
<feature type="domain" description="Glycosyltransferase 2-like" evidence="10">
    <location>
        <begin position="7"/>
        <end position="124"/>
    </location>
</feature>
<evidence type="ECO:0000256" key="9">
    <source>
        <dbReference type="ARBA" id="ARBA00048997"/>
    </source>
</evidence>
<dbReference type="EC" id="2.4.1.266" evidence="6"/>
<evidence type="ECO:0000256" key="8">
    <source>
        <dbReference type="ARBA" id="ARBA00048689"/>
    </source>
</evidence>
<dbReference type="PANTHER" id="PTHR48090:SF10">
    <property type="entry name" value="GLUCOSYL-3-PHOSPHOGLYCERATE SYNTHASE"/>
    <property type="match status" value="1"/>
</dbReference>
<comment type="cofactor">
    <cofactor evidence="1">
        <name>Mg(2+)</name>
        <dbReference type="ChEBI" id="CHEBI:18420"/>
    </cofactor>
</comment>